<evidence type="ECO:0000313" key="4">
    <source>
        <dbReference type="EMBL" id="GGU15722.1"/>
    </source>
</evidence>
<protein>
    <submittedName>
        <fullName evidence="4">ATP-grasp domain-containing protein</fullName>
    </submittedName>
</protein>
<name>A0ABQ2UBT5_9PSEU</name>
<organism evidence="4 5">
    <name type="scientific">Lentzea flava</name>
    <dbReference type="NCBI Taxonomy" id="103732"/>
    <lineage>
        <taxon>Bacteria</taxon>
        <taxon>Bacillati</taxon>
        <taxon>Actinomycetota</taxon>
        <taxon>Actinomycetes</taxon>
        <taxon>Pseudonocardiales</taxon>
        <taxon>Pseudonocardiaceae</taxon>
        <taxon>Lentzea</taxon>
    </lineage>
</organism>
<dbReference type="InterPro" id="IPR013815">
    <property type="entry name" value="ATP_grasp_subdomain_1"/>
</dbReference>
<proteinExistence type="predicted"/>
<sequence length="429" mass="48270">MPQPCPPELDRDTPALVLKLDANVFHHGGLGVIRSLGRLGVPVYAVQEERFTPAGASRYLRGGWVWRPGTEDADRVRLGLLRLADRIGRRSVLLPTDDAGALFVAEHEAGLREAFLFPKPDPGLPRQVADKYALYELCRRFGVPCAATTRASSLGEAAEFLDTAGFPVIVKLVRPWHERGRRQRSTTLVRTREELSALFDRARGTSLMLQEYLPGGADADWFFHGYCDARSICRPAFTGRKRRSYPAHAGLTAFGRAEQNAELAAGARDLLARLGYRGIMDLDLRRDPRDGQYKLLDFNPRLGAQFRLFTDDTGVDVAVAAHLDLTGREIPQGRPVDRGFLVENYDPIAAAGYWRRGELDLRTWLRSLREVDELAWFARDDLRPFGLMCARLGWRVLRRPFPPRNRSHTPAPPRFRPGRATSHSERGSR</sequence>
<dbReference type="PROSITE" id="PS50975">
    <property type="entry name" value="ATP_GRASP"/>
    <property type="match status" value="1"/>
</dbReference>
<dbReference type="RefSeq" id="WP_189251755.1">
    <property type="nucleotide sequence ID" value="NZ_BMRE01000001.1"/>
</dbReference>
<comment type="caution">
    <text evidence="4">The sequence shown here is derived from an EMBL/GenBank/DDBJ whole genome shotgun (WGS) entry which is preliminary data.</text>
</comment>
<feature type="region of interest" description="Disordered" evidence="2">
    <location>
        <begin position="402"/>
        <end position="429"/>
    </location>
</feature>
<keyword evidence="5" id="KW-1185">Reference proteome</keyword>
<keyword evidence="1" id="KW-0067">ATP-binding</keyword>
<accession>A0ABQ2UBT5</accession>
<dbReference type="Gene3D" id="3.30.470.20">
    <property type="entry name" value="ATP-grasp fold, B domain"/>
    <property type="match status" value="1"/>
</dbReference>
<gene>
    <name evidence="4" type="ORF">GCM10010178_04110</name>
</gene>
<dbReference type="Gene3D" id="3.30.1490.20">
    <property type="entry name" value="ATP-grasp fold, A domain"/>
    <property type="match status" value="1"/>
</dbReference>
<evidence type="ECO:0000256" key="2">
    <source>
        <dbReference type="SAM" id="MobiDB-lite"/>
    </source>
</evidence>
<dbReference type="Proteomes" id="UP000649573">
    <property type="component" value="Unassembled WGS sequence"/>
</dbReference>
<dbReference type="SUPFAM" id="SSF56059">
    <property type="entry name" value="Glutathione synthetase ATP-binding domain-like"/>
    <property type="match status" value="1"/>
</dbReference>
<feature type="domain" description="ATP-grasp" evidence="3">
    <location>
        <begin position="135"/>
        <end position="326"/>
    </location>
</feature>
<dbReference type="EMBL" id="BMRE01000001">
    <property type="protein sequence ID" value="GGU15722.1"/>
    <property type="molecule type" value="Genomic_DNA"/>
</dbReference>
<evidence type="ECO:0000256" key="1">
    <source>
        <dbReference type="PROSITE-ProRule" id="PRU00409"/>
    </source>
</evidence>
<dbReference type="InterPro" id="IPR011761">
    <property type="entry name" value="ATP-grasp"/>
</dbReference>
<keyword evidence="1" id="KW-0547">Nucleotide-binding</keyword>
<evidence type="ECO:0000313" key="5">
    <source>
        <dbReference type="Proteomes" id="UP000649573"/>
    </source>
</evidence>
<reference evidence="5" key="1">
    <citation type="journal article" date="2019" name="Int. J. Syst. Evol. Microbiol.">
        <title>The Global Catalogue of Microorganisms (GCM) 10K type strain sequencing project: providing services to taxonomists for standard genome sequencing and annotation.</title>
        <authorList>
            <consortium name="The Broad Institute Genomics Platform"/>
            <consortium name="The Broad Institute Genome Sequencing Center for Infectious Disease"/>
            <person name="Wu L."/>
            <person name="Ma J."/>
        </authorList>
    </citation>
    <scope>NUCLEOTIDE SEQUENCE [LARGE SCALE GENOMIC DNA]</scope>
    <source>
        <strain evidence="5">JCM 3296</strain>
    </source>
</reference>
<evidence type="ECO:0000259" key="3">
    <source>
        <dbReference type="PROSITE" id="PS50975"/>
    </source>
</evidence>